<name>A0A0C9YKM6_9AGAM</name>
<evidence type="ECO:0000313" key="2">
    <source>
        <dbReference type="EMBL" id="KIK14394.1"/>
    </source>
</evidence>
<accession>A0A0C9YKM6</accession>
<evidence type="ECO:0000313" key="3">
    <source>
        <dbReference type="Proteomes" id="UP000054018"/>
    </source>
</evidence>
<feature type="region of interest" description="Disordered" evidence="1">
    <location>
        <begin position="145"/>
        <end position="180"/>
    </location>
</feature>
<keyword evidence="3" id="KW-1185">Reference proteome</keyword>
<protein>
    <submittedName>
        <fullName evidence="2">Uncharacterized protein</fullName>
    </submittedName>
</protein>
<dbReference type="AlphaFoldDB" id="A0A0C9YKM6"/>
<reference evidence="2 3" key="1">
    <citation type="submission" date="2014-04" db="EMBL/GenBank/DDBJ databases">
        <authorList>
            <consortium name="DOE Joint Genome Institute"/>
            <person name="Kuo A."/>
            <person name="Kohler A."/>
            <person name="Costa M.D."/>
            <person name="Nagy L.G."/>
            <person name="Floudas D."/>
            <person name="Copeland A."/>
            <person name="Barry K.W."/>
            <person name="Cichocki N."/>
            <person name="Veneault-Fourrey C."/>
            <person name="LaButti K."/>
            <person name="Lindquist E.A."/>
            <person name="Lipzen A."/>
            <person name="Lundell T."/>
            <person name="Morin E."/>
            <person name="Murat C."/>
            <person name="Sun H."/>
            <person name="Tunlid A."/>
            <person name="Henrissat B."/>
            <person name="Grigoriev I.V."/>
            <person name="Hibbett D.S."/>
            <person name="Martin F."/>
            <person name="Nordberg H.P."/>
            <person name="Cantor M.N."/>
            <person name="Hua S.X."/>
        </authorList>
    </citation>
    <scope>NUCLEOTIDE SEQUENCE [LARGE SCALE GENOMIC DNA]</scope>
    <source>
        <strain evidence="2 3">441</strain>
    </source>
</reference>
<reference evidence="3" key="2">
    <citation type="submission" date="2015-01" db="EMBL/GenBank/DDBJ databases">
        <title>Evolutionary Origins and Diversification of the Mycorrhizal Mutualists.</title>
        <authorList>
            <consortium name="DOE Joint Genome Institute"/>
            <consortium name="Mycorrhizal Genomics Consortium"/>
            <person name="Kohler A."/>
            <person name="Kuo A."/>
            <person name="Nagy L.G."/>
            <person name="Floudas D."/>
            <person name="Copeland A."/>
            <person name="Barry K.W."/>
            <person name="Cichocki N."/>
            <person name="Veneault-Fourrey C."/>
            <person name="LaButti K."/>
            <person name="Lindquist E.A."/>
            <person name="Lipzen A."/>
            <person name="Lundell T."/>
            <person name="Morin E."/>
            <person name="Murat C."/>
            <person name="Riley R."/>
            <person name="Ohm R."/>
            <person name="Sun H."/>
            <person name="Tunlid A."/>
            <person name="Henrissat B."/>
            <person name="Grigoriev I.V."/>
            <person name="Hibbett D.S."/>
            <person name="Martin F."/>
        </authorList>
    </citation>
    <scope>NUCLEOTIDE SEQUENCE [LARGE SCALE GENOMIC DNA]</scope>
    <source>
        <strain evidence="3">441</strain>
    </source>
</reference>
<evidence type="ECO:0000256" key="1">
    <source>
        <dbReference type="SAM" id="MobiDB-lite"/>
    </source>
</evidence>
<dbReference type="EMBL" id="KN833940">
    <property type="protein sequence ID" value="KIK14394.1"/>
    <property type="molecule type" value="Genomic_DNA"/>
</dbReference>
<feature type="compositionally biased region" description="Basic and acidic residues" evidence="1">
    <location>
        <begin position="171"/>
        <end position="180"/>
    </location>
</feature>
<sequence>MDANLDFVELQVGGGGWAKASPPPILTPTHLRTAIKATNRDSGLISKAQAHHTQQTISPAPVIEIPGPTPKLFQDMENVVCFHHDQGGSAEGDGNVHAELDTGSCNSPPPGLLSLDYEKRGLVEPSNTTGTDPDTSSCNSPTLKGKLLGHEQRGSKEYGYAGVDTGSRDSQTLKEKPFGDKQRGLVEHGGDMHVCLATGSVEVSLPSGTVQVSSVAGGSLAPTWSTTNTADTLPVPWCNSPVASPQDLHFGNNNVDLDETLNESVMVRKKCYELFKKEHCDTWQEILIKFEESTQYTKTGKTVSQWQQLFNKSAKQFTHLFTALSKAHGIEAAFIMAGSVVNQDASLGFTYTTAGAEDFFMEHCCADTNAIIRHFKAHIYNWLSLACVMDTFHTDKLDHKGKAKERNDIGHDFVDLTSDNDGLAPDNGNDEREDHNLVKKLLTSMISL</sequence>
<dbReference type="HOGENOM" id="CLU_611272_0_0_1"/>
<organism evidence="2 3">
    <name type="scientific">Pisolithus microcarpus 441</name>
    <dbReference type="NCBI Taxonomy" id="765257"/>
    <lineage>
        <taxon>Eukaryota</taxon>
        <taxon>Fungi</taxon>
        <taxon>Dikarya</taxon>
        <taxon>Basidiomycota</taxon>
        <taxon>Agaricomycotina</taxon>
        <taxon>Agaricomycetes</taxon>
        <taxon>Agaricomycetidae</taxon>
        <taxon>Boletales</taxon>
        <taxon>Sclerodermatineae</taxon>
        <taxon>Pisolithaceae</taxon>
        <taxon>Pisolithus</taxon>
    </lineage>
</organism>
<gene>
    <name evidence="2" type="ORF">PISMIDRAFT_17306</name>
</gene>
<proteinExistence type="predicted"/>
<dbReference type="OrthoDB" id="2693043at2759"/>
<dbReference type="Proteomes" id="UP000054018">
    <property type="component" value="Unassembled WGS sequence"/>
</dbReference>